<organism evidence="2 3">
    <name type="scientific">Aaosphaeria arxii CBS 175.79</name>
    <dbReference type="NCBI Taxonomy" id="1450172"/>
    <lineage>
        <taxon>Eukaryota</taxon>
        <taxon>Fungi</taxon>
        <taxon>Dikarya</taxon>
        <taxon>Ascomycota</taxon>
        <taxon>Pezizomycotina</taxon>
        <taxon>Dothideomycetes</taxon>
        <taxon>Pleosporomycetidae</taxon>
        <taxon>Pleosporales</taxon>
        <taxon>Pleosporales incertae sedis</taxon>
        <taxon>Aaosphaeria</taxon>
    </lineage>
</organism>
<dbReference type="OrthoDB" id="5374844at2759"/>
<feature type="region of interest" description="Disordered" evidence="1">
    <location>
        <begin position="340"/>
        <end position="541"/>
    </location>
</feature>
<evidence type="ECO:0000256" key="1">
    <source>
        <dbReference type="SAM" id="MobiDB-lite"/>
    </source>
</evidence>
<protein>
    <submittedName>
        <fullName evidence="2">Uncharacterized protein</fullName>
    </submittedName>
</protein>
<dbReference type="EMBL" id="ML978069">
    <property type="protein sequence ID" value="KAF2015720.1"/>
    <property type="molecule type" value="Genomic_DNA"/>
</dbReference>
<dbReference type="AlphaFoldDB" id="A0A6A5XSP6"/>
<feature type="compositionally biased region" description="Polar residues" evidence="1">
    <location>
        <begin position="834"/>
        <end position="843"/>
    </location>
</feature>
<accession>A0A6A5XSP6</accession>
<evidence type="ECO:0000313" key="2">
    <source>
        <dbReference type="EMBL" id="KAF2015720.1"/>
    </source>
</evidence>
<evidence type="ECO:0000313" key="3">
    <source>
        <dbReference type="Proteomes" id="UP000799778"/>
    </source>
</evidence>
<reference evidence="2" key="1">
    <citation type="journal article" date="2020" name="Stud. Mycol.">
        <title>101 Dothideomycetes genomes: a test case for predicting lifestyles and emergence of pathogens.</title>
        <authorList>
            <person name="Haridas S."/>
            <person name="Albert R."/>
            <person name="Binder M."/>
            <person name="Bloem J."/>
            <person name="Labutti K."/>
            <person name="Salamov A."/>
            <person name="Andreopoulos B."/>
            <person name="Baker S."/>
            <person name="Barry K."/>
            <person name="Bills G."/>
            <person name="Bluhm B."/>
            <person name="Cannon C."/>
            <person name="Castanera R."/>
            <person name="Culley D."/>
            <person name="Daum C."/>
            <person name="Ezra D."/>
            <person name="Gonzalez J."/>
            <person name="Henrissat B."/>
            <person name="Kuo A."/>
            <person name="Liang C."/>
            <person name="Lipzen A."/>
            <person name="Lutzoni F."/>
            <person name="Magnuson J."/>
            <person name="Mondo S."/>
            <person name="Nolan M."/>
            <person name="Ohm R."/>
            <person name="Pangilinan J."/>
            <person name="Park H.-J."/>
            <person name="Ramirez L."/>
            <person name="Alfaro M."/>
            <person name="Sun H."/>
            <person name="Tritt A."/>
            <person name="Yoshinaga Y."/>
            <person name="Zwiers L.-H."/>
            <person name="Turgeon B."/>
            <person name="Goodwin S."/>
            <person name="Spatafora J."/>
            <person name="Crous P."/>
            <person name="Grigoriev I."/>
        </authorList>
    </citation>
    <scope>NUCLEOTIDE SEQUENCE</scope>
    <source>
        <strain evidence="2">CBS 175.79</strain>
    </source>
</reference>
<feature type="compositionally biased region" description="Acidic residues" evidence="1">
    <location>
        <begin position="1006"/>
        <end position="1025"/>
    </location>
</feature>
<sequence length="1185" mass="130533">MSAKELDALLATSAHKTQHELLAFAQQLAGIGNDYGLGSTVDKYLQAFQDSSASASKRRWIGIVLCKLINSSTHAVSHLKEHPKQLNGLGEILLSDELAEARVIACIIMKHAMQHRLHYESFWPSDKIPNSVRNFPDSSGHEWMGKLERFLDTLHDLKVTKASNQYDIFYPVVISSADGFQSATSQSLVLFGLVQDEKLTIVTSNDLMVPSSFTDISVSGIHGTSLRQGRLYDSQDRQIPQEPWDVVISFDSAHYAYSVNGVEHHTTEFVIMLKSLDDAKYVQRIIEDIRPTNANVTHQRASTYRMRSTRVLRLGAESPQLEDDQIGDSSTFMDATLAATQTHRSEKIADSNKRNNGHASKDLSSHVSTKAQKAPAAGALPKVKKTKTAKASTSTRKRSLEAAFDDFDVPPDHPKPKSPPRKRLRGPSVSKTKETTARKLVNRKEKTGTASATPAELRQVIDSEDEDVVTDSVHTSTVKTKDQPRNTKPKSEAGDQHSRKMLASTSSRHPQERTGRRGLRAAKRVNYDEGETSDPQAIDPDFVVPKEHGSFSFKKVQKNTRITKPATSSKSTKRTRISKTQKPGSGLHSISPTKHSVLSNLVIGDSMEGHDQLLNDLAGSVMFPSSPSPVVQAPTTSLVSNTLNRETSVLNRLNEGSQTPLEDHAAMQEQDADFLQPLVLSPAPLNIALPAEPLPRIPSSPLPNAEVKTSLRRSNTDMPPPATPRYRRTFSGSDGIGDVAKSAELTHQPSSTAPSRIVDDPESPCGDRNKSQRNSASCAKKDSYNDVAAAMYGSNKLISNPHFGSQGKGLMEGRHTRTPIQNISRWLPSSGSDAVQVLSSNSKPLPAPPTAPSRAISGYSDEREVDAERRMGDFEMAKRDPFSKSGMSTANSLFTRKLTAGLAETQHTSVKATTEAEVIVLDADEPHHTPLSIRKKRSEHIGINVPSPTIHERSPVRFSRGNARPQPRDNRSGLSTSVSKVQDSLNRKTRQPLQMVQKPREADVPDREDDDFAADDTLVADDDDLLPVHITSSPPSEGGCSRGSSTSAEEAGPRSDSSLPTEEAEELKWEESLQPHQLALEKQLFRVSRRVMRHIVDHETAVTDIVDTFNRDGEQLVSDFSERNEEEVVKILDDINNRRASMQSEFQRVAESLREERRRSRSASEVAGPRSDRATIGKRKSHEIN</sequence>
<dbReference type="RefSeq" id="XP_033384059.1">
    <property type="nucleotide sequence ID" value="XM_033527877.1"/>
</dbReference>
<feature type="compositionally biased region" description="Basic residues" evidence="1">
    <location>
        <begin position="416"/>
        <end position="425"/>
    </location>
</feature>
<feature type="region of interest" description="Disordered" evidence="1">
    <location>
        <begin position="1150"/>
        <end position="1185"/>
    </location>
</feature>
<keyword evidence="3" id="KW-1185">Reference proteome</keyword>
<name>A0A6A5XSP6_9PLEO</name>
<gene>
    <name evidence="2" type="ORF">BU24DRAFT_422032</name>
</gene>
<feature type="region of interest" description="Disordered" evidence="1">
    <location>
        <begin position="699"/>
        <end position="780"/>
    </location>
</feature>
<feature type="compositionally biased region" description="Basic and acidic residues" evidence="1">
    <location>
        <begin position="343"/>
        <end position="364"/>
    </location>
</feature>
<feature type="region of interest" description="Disordered" evidence="1">
    <location>
        <begin position="929"/>
        <end position="1070"/>
    </location>
</feature>
<feature type="region of interest" description="Disordered" evidence="1">
    <location>
        <begin position="558"/>
        <end position="592"/>
    </location>
</feature>
<feature type="compositionally biased region" description="Basic residues" evidence="1">
    <location>
        <begin position="1176"/>
        <end position="1185"/>
    </location>
</feature>
<feature type="compositionally biased region" description="Polar residues" evidence="1">
    <location>
        <begin position="972"/>
        <end position="984"/>
    </location>
</feature>
<feature type="compositionally biased region" description="Basic and acidic residues" evidence="1">
    <location>
        <begin position="479"/>
        <end position="498"/>
    </location>
</feature>
<feature type="compositionally biased region" description="Basic and acidic residues" evidence="1">
    <location>
        <begin position="431"/>
        <end position="447"/>
    </location>
</feature>
<proteinExistence type="predicted"/>
<feature type="compositionally biased region" description="Polar residues" evidence="1">
    <location>
        <begin position="745"/>
        <end position="754"/>
    </location>
</feature>
<dbReference type="Proteomes" id="UP000799778">
    <property type="component" value="Unassembled WGS sequence"/>
</dbReference>
<feature type="region of interest" description="Disordered" evidence="1">
    <location>
        <begin position="834"/>
        <end position="862"/>
    </location>
</feature>
<dbReference type="GeneID" id="54285274"/>